<evidence type="ECO:0000313" key="1">
    <source>
        <dbReference type="EMBL" id="SDE21726.1"/>
    </source>
</evidence>
<reference evidence="2" key="1">
    <citation type="submission" date="2016-10" db="EMBL/GenBank/DDBJ databases">
        <authorList>
            <person name="Varghese N."/>
            <person name="Submissions S."/>
        </authorList>
    </citation>
    <scope>NUCLEOTIDE SEQUENCE [LARGE SCALE GENOMIC DNA]</scope>
    <source>
        <strain evidence="2">DSM 25329</strain>
    </source>
</reference>
<accession>A0A1G7B5Z3</accession>
<name>A0A1G7B5Z3_9BACT</name>
<dbReference type="CDD" id="cd00229">
    <property type="entry name" value="SGNH_hydrolase"/>
    <property type="match status" value="1"/>
</dbReference>
<keyword evidence="1" id="KW-0378">Hydrolase</keyword>
<dbReference type="OrthoDB" id="945151at2"/>
<dbReference type="EMBL" id="FNAN01000004">
    <property type="protein sequence ID" value="SDE21726.1"/>
    <property type="molecule type" value="Genomic_DNA"/>
</dbReference>
<dbReference type="RefSeq" id="WP_090147903.1">
    <property type="nucleotide sequence ID" value="NZ_FNAN01000004.1"/>
</dbReference>
<dbReference type="AlphaFoldDB" id="A0A1G7B5Z3"/>
<dbReference type="SUPFAM" id="SSF52266">
    <property type="entry name" value="SGNH hydrolase"/>
    <property type="match status" value="1"/>
</dbReference>
<dbReference type="STRING" id="659014.SAMN04487996_10475"/>
<dbReference type="GO" id="GO:0016788">
    <property type="term" value="F:hydrolase activity, acting on ester bonds"/>
    <property type="evidence" value="ECO:0007669"/>
    <property type="project" value="UniProtKB-ARBA"/>
</dbReference>
<protein>
    <submittedName>
        <fullName evidence="1">GDSL-like Lipase/Acylhydrolase family</fullName>
    </submittedName>
</protein>
<dbReference type="Proteomes" id="UP000198748">
    <property type="component" value="Unassembled WGS sequence"/>
</dbReference>
<dbReference type="Gene3D" id="3.40.50.1110">
    <property type="entry name" value="SGNH hydrolase"/>
    <property type="match status" value="1"/>
</dbReference>
<organism evidence="1 2">
    <name type="scientific">Dyadobacter soli</name>
    <dbReference type="NCBI Taxonomy" id="659014"/>
    <lineage>
        <taxon>Bacteria</taxon>
        <taxon>Pseudomonadati</taxon>
        <taxon>Bacteroidota</taxon>
        <taxon>Cytophagia</taxon>
        <taxon>Cytophagales</taxon>
        <taxon>Spirosomataceae</taxon>
        <taxon>Dyadobacter</taxon>
    </lineage>
</organism>
<gene>
    <name evidence="1" type="ORF">SAMN04487996_10475</name>
</gene>
<proteinExistence type="predicted"/>
<dbReference type="InterPro" id="IPR036514">
    <property type="entry name" value="SGNH_hydro_sf"/>
</dbReference>
<sequence length="343" mass="39492">MNLRKLSFYFIFVLILTGTCELSSRAFLCFYGYSFLKPSEYIYDGFYKNLKKPAGQEAGGSGKKTRILILGGSVVSPGYSDLHTRLDTILSKRYGETKDFEVVNVAAPAHTSLDNLLKYNLLENERFDLVIYYEGINDTRVNNIPPKNFKDDYSHVKWYSDIYRLLRHPEIDVTVIPYLLDMAFNGLCDRFSGETYLEPIGVEPRFARFGRELRDRSCYQKNLEGIAKIAETRGDKLLLVSYASYFPPDSLTGSQSDNRYYAKCMFATPVTMWGEPENVRAGIAQHNQVIRKVATKYRTEFLDLEKRMPKDPSLFCDVCHISEPGARRFAEEIVQFIIRHEIV</sequence>
<keyword evidence="2" id="KW-1185">Reference proteome</keyword>
<evidence type="ECO:0000313" key="2">
    <source>
        <dbReference type="Proteomes" id="UP000198748"/>
    </source>
</evidence>